<evidence type="ECO:0000256" key="7">
    <source>
        <dbReference type="ARBA" id="ARBA00048616"/>
    </source>
</evidence>
<dbReference type="InterPro" id="IPR050139">
    <property type="entry name" value="GMP_reductase"/>
</dbReference>
<dbReference type="EMBL" id="SHBO01000021">
    <property type="protein sequence ID" value="RZO06761.1"/>
    <property type="molecule type" value="Genomic_DNA"/>
</dbReference>
<evidence type="ECO:0000313" key="9">
    <source>
        <dbReference type="EMBL" id="RZO06761.1"/>
    </source>
</evidence>
<evidence type="ECO:0000256" key="1">
    <source>
        <dbReference type="ARBA" id="ARBA00012678"/>
    </source>
</evidence>
<dbReference type="GO" id="GO:0003920">
    <property type="term" value="F:GMP reductase activity"/>
    <property type="evidence" value="ECO:0007669"/>
    <property type="project" value="UniProtKB-EC"/>
</dbReference>
<dbReference type="InterPro" id="IPR013785">
    <property type="entry name" value="Aldolase_TIM"/>
</dbReference>
<comment type="catalytic activity">
    <reaction evidence="7">
        <text>IMP + NH4(+) + NADP(+) = GMP + NADPH + 2 H(+)</text>
        <dbReference type="Rhea" id="RHEA:17185"/>
        <dbReference type="ChEBI" id="CHEBI:15378"/>
        <dbReference type="ChEBI" id="CHEBI:28938"/>
        <dbReference type="ChEBI" id="CHEBI:57783"/>
        <dbReference type="ChEBI" id="CHEBI:58053"/>
        <dbReference type="ChEBI" id="CHEBI:58115"/>
        <dbReference type="ChEBI" id="CHEBI:58349"/>
        <dbReference type="EC" id="1.7.1.7"/>
    </reaction>
</comment>
<dbReference type="SUPFAM" id="SSF51412">
    <property type="entry name" value="Inosine monophosphate dehydrogenase (IMPDH)"/>
    <property type="match status" value="1"/>
</dbReference>
<dbReference type="Proteomes" id="UP000318148">
    <property type="component" value="Unassembled WGS sequence"/>
</dbReference>
<protein>
    <recommendedName>
        <fullName evidence="2">GMP reductase</fullName>
        <ecNumber evidence="1">1.7.1.7</ecNumber>
    </recommendedName>
    <alternativeName>
        <fullName evidence="5">Guanosine 5'-monophosphate oxidoreductase</fullName>
    </alternativeName>
</protein>
<keyword evidence="4 9" id="KW-0560">Oxidoreductase</keyword>
<evidence type="ECO:0000313" key="10">
    <source>
        <dbReference type="Proteomes" id="UP000318148"/>
    </source>
</evidence>
<gene>
    <name evidence="9" type="ORF">EVB02_02335</name>
</gene>
<dbReference type="PROSITE" id="PS00487">
    <property type="entry name" value="IMP_DH_GMP_RED"/>
    <property type="match status" value="1"/>
</dbReference>
<dbReference type="AlphaFoldDB" id="A0A520LM04"/>
<dbReference type="PANTHER" id="PTHR43170">
    <property type="entry name" value="GMP REDUCTASE"/>
    <property type="match status" value="1"/>
</dbReference>
<evidence type="ECO:0000256" key="3">
    <source>
        <dbReference type="ARBA" id="ARBA00022857"/>
    </source>
</evidence>
<evidence type="ECO:0000256" key="4">
    <source>
        <dbReference type="ARBA" id="ARBA00023002"/>
    </source>
</evidence>
<name>A0A520LM04_9GAMM</name>
<dbReference type="InterPro" id="IPR001093">
    <property type="entry name" value="IMP_DH_GMPRt"/>
</dbReference>
<evidence type="ECO:0000256" key="5">
    <source>
        <dbReference type="ARBA" id="ARBA00030699"/>
    </source>
</evidence>
<sequence>VVTADMTQELILAGADIVKVGIGPGSVCTTRIKTGIGYPQLSAVIECADAAHGLNAHIIADGGCNSSGDIVKAFAGGADFVMIGGMLAGHDECEGVVENGVMEFYGMASESAMNKHNNHNSYRGAEGKTVKIPHRGKADDTVKDILSGIRSACTYVGANSLRTLSKCTTFVRVNKTHNTIYEY</sequence>
<evidence type="ECO:0000256" key="2">
    <source>
        <dbReference type="ARBA" id="ARBA00015800"/>
    </source>
</evidence>
<proteinExistence type="predicted"/>
<evidence type="ECO:0000259" key="8">
    <source>
        <dbReference type="Pfam" id="PF00478"/>
    </source>
</evidence>
<comment type="function">
    <text evidence="6">Catalyzes the irreversible NADPH-dependent deamination of GMP to IMP. It functions in the conversion of nucleobase, nucleoside and nucleotide derivatives of G to A nucleotides, and in maintaining the intracellular balance of A and G nucleotides.</text>
</comment>
<dbReference type="Pfam" id="PF00478">
    <property type="entry name" value="IMPDH"/>
    <property type="match status" value="1"/>
</dbReference>
<accession>A0A520LM04</accession>
<comment type="caution">
    <text evidence="9">The sequence shown here is derived from an EMBL/GenBank/DDBJ whole genome shotgun (WGS) entry which is preliminary data.</text>
</comment>
<evidence type="ECO:0000256" key="6">
    <source>
        <dbReference type="ARBA" id="ARBA00037691"/>
    </source>
</evidence>
<dbReference type="InterPro" id="IPR015875">
    <property type="entry name" value="IMP_DH/GMP_Rdtase_CS"/>
</dbReference>
<dbReference type="PANTHER" id="PTHR43170:SF5">
    <property type="entry name" value="GMP REDUCTASE"/>
    <property type="match status" value="1"/>
</dbReference>
<keyword evidence="3" id="KW-0521">NADP</keyword>
<organism evidence="9 10">
    <name type="scientific">SAR92 clade bacterium</name>
    <dbReference type="NCBI Taxonomy" id="2315479"/>
    <lineage>
        <taxon>Bacteria</taxon>
        <taxon>Pseudomonadati</taxon>
        <taxon>Pseudomonadota</taxon>
        <taxon>Gammaproteobacteria</taxon>
        <taxon>Cellvibrionales</taxon>
        <taxon>Porticoccaceae</taxon>
        <taxon>SAR92 clade</taxon>
    </lineage>
</organism>
<dbReference type="Gene3D" id="3.20.20.70">
    <property type="entry name" value="Aldolase class I"/>
    <property type="match status" value="1"/>
</dbReference>
<feature type="non-terminal residue" evidence="9">
    <location>
        <position position="1"/>
    </location>
</feature>
<reference evidence="9 10" key="1">
    <citation type="submission" date="2019-02" db="EMBL/GenBank/DDBJ databases">
        <title>Prokaryotic population dynamics and viral predation in marine succession experiment using metagenomics: the confinement effect.</title>
        <authorList>
            <person name="Haro-Moreno J.M."/>
            <person name="Rodriguez-Valera F."/>
            <person name="Lopez-Perez M."/>
        </authorList>
    </citation>
    <scope>NUCLEOTIDE SEQUENCE [LARGE SCALE GENOMIC DNA]</scope>
    <source>
        <strain evidence="9">MED-G169</strain>
    </source>
</reference>
<dbReference type="EC" id="1.7.1.7" evidence="1"/>
<feature type="domain" description="IMP dehydrogenase/GMP reductase" evidence="8">
    <location>
        <begin position="1"/>
        <end position="175"/>
    </location>
</feature>
<dbReference type="SMART" id="SM01240">
    <property type="entry name" value="IMPDH"/>
    <property type="match status" value="1"/>
</dbReference>